<dbReference type="AlphaFoldDB" id="A0A820NNC0"/>
<accession>A0A820NNC0</accession>
<evidence type="ECO:0000256" key="1">
    <source>
        <dbReference type="ARBA" id="ARBA00022729"/>
    </source>
</evidence>
<dbReference type="InterPro" id="IPR011042">
    <property type="entry name" value="6-blade_b-propeller_TolB-like"/>
</dbReference>
<keyword evidence="3" id="KW-0325">Glycoprotein</keyword>
<evidence type="ECO:0000256" key="2">
    <source>
        <dbReference type="ARBA" id="ARBA00022737"/>
    </source>
</evidence>
<dbReference type="Gene3D" id="2.120.10.30">
    <property type="entry name" value="TolB, C-terminal domain"/>
    <property type="match status" value="2"/>
</dbReference>
<evidence type="ECO:0008006" key="6">
    <source>
        <dbReference type="Google" id="ProtNLM"/>
    </source>
</evidence>
<keyword evidence="1" id="KW-0732">Signal</keyword>
<proteinExistence type="predicted"/>
<sequence>GEGQELNQLYHPCGMFIDNDKSIYIADSFNHRIVKSKLNSNTGQIIAGGNRNGNQNNQLNCPRDIIFDKENNSFIISDEENKRVIRYFDQNQTNQQIIISNISCWGLTIDKNGFIYVSDTQNHEVRRWKQGDEKGKLVAGGNGQGNQLNQLNEPTYIFIDDDYSLYISDQNNHRVMKWKKDAKEGIIV</sequence>
<comment type="caution">
    <text evidence="4">The sequence shown here is derived from an EMBL/GenBank/DDBJ whole genome shotgun (WGS) entry which is preliminary data.</text>
</comment>
<dbReference type="PANTHER" id="PTHR10680">
    <property type="entry name" value="PEPTIDYL-GLYCINE ALPHA-AMIDATING MONOOXYGENASE"/>
    <property type="match status" value="1"/>
</dbReference>
<evidence type="ECO:0000313" key="5">
    <source>
        <dbReference type="Proteomes" id="UP000663868"/>
    </source>
</evidence>
<dbReference type="Pfam" id="PF01436">
    <property type="entry name" value="NHL"/>
    <property type="match status" value="1"/>
</dbReference>
<name>A0A820NNC0_9BILA</name>
<feature type="non-terminal residue" evidence="4">
    <location>
        <position position="188"/>
    </location>
</feature>
<evidence type="ECO:0000256" key="3">
    <source>
        <dbReference type="ARBA" id="ARBA00023180"/>
    </source>
</evidence>
<dbReference type="SUPFAM" id="SSF63829">
    <property type="entry name" value="Calcium-dependent phosphotriesterase"/>
    <property type="match status" value="1"/>
</dbReference>
<dbReference type="Proteomes" id="UP000663868">
    <property type="component" value="Unassembled WGS sequence"/>
</dbReference>
<dbReference type="EMBL" id="CAJOBB010023649">
    <property type="protein sequence ID" value="CAF4394555.1"/>
    <property type="molecule type" value="Genomic_DNA"/>
</dbReference>
<gene>
    <name evidence="4" type="ORF">KXQ929_LOCUS50660</name>
</gene>
<dbReference type="InterPro" id="IPR001258">
    <property type="entry name" value="NHL_repeat"/>
</dbReference>
<keyword evidence="2" id="KW-0677">Repeat</keyword>
<reference evidence="4" key="1">
    <citation type="submission" date="2021-02" db="EMBL/GenBank/DDBJ databases">
        <authorList>
            <person name="Nowell W R."/>
        </authorList>
    </citation>
    <scope>NUCLEOTIDE SEQUENCE</scope>
</reference>
<organism evidence="4 5">
    <name type="scientific">Adineta steineri</name>
    <dbReference type="NCBI Taxonomy" id="433720"/>
    <lineage>
        <taxon>Eukaryota</taxon>
        <taxon>Metazoa</taxon>
        <taxon>Spiralia</taxon>
        <taxon>Gnathifera</taxon>
        <taxon>Rotifera</taxon>
        <taxon>Eurotatoria</taxon>
        <taxon>Bdelloidea</taxon>
        <taxon>Adinetida</taxon>
        <taxon>Adinetidae</taxon>
        <taxon>Adineta</taxon>
    </lineage>
</organism>
<dbReference type="CDD" id="cd05819">
    <property type="entry name" value="NHL"/>
    <property type="match status" value="1"/>
</dbReference>
<protein>
    <recommendedName>
        <fullName evidence="6">NHL repeat containing protein</fullName>
    </recommendedName>
</protein>
<feature type="non-terminal residue" evidence="4">
    <location>
        <position position="1"/>
    </location>
</feature>
<dbReference type="PANTHER" id="PTHR10680:SF14">
    <property type="entry name" value="PEPTIDYL-GLYCINE ALPHA-AMIDATING MONOOXYGENASE"/>
    <property type="match status" value="1"/>
</dbReference>
<evidence type="ECO:0000313" key="4">
    <source>
        <dbReference type="EMBL" id="CAF4394555.1"/>
    </source>
</evidence>